<keyword evidence="2" id="KW-1185">Reference proteome</keyword>
<dbReference type="EMBL" id="MPDP01000304">
    <property type="protein sequence ID" value="KAK1450657.1"/>
    <property type="molecule type" value="Genomic_DNA"/>
</dbReference>
<dbReference type="AlphaFoldDB" id="A0AAI9XIX4"/>
<reference evidence="1" key="1">
    <citation type="submission" date="2016-11" db="EMBL/GenBank/DDBJ databases">
        <title>The genome sequence of Colletotrichum cuscutae.</title>
        <authorList>
            <person name="Baroncelli R."/>
        </authorList>
    </citation>
    <scope>NUCLEOTIDE SEQUENCE</scope>
    <source>
        <strain evidence="1">IMI 304802</strain>
    </source>
</reference>
<proteinExistence type="predicted"/>
<name>A0AAI9XIX4_9PEZI</name>
<protein>
    <submittedName>
        <fullName evidence="1">Uncharacterized protein</fullName>
    </submittedName>
</protein>
<evidence type="ECO:0000313" key="1">
    <source>
        <dbReference type="EMBL" id="KAK1450657.1"/>
    </source>
</evidence>
<gene>
    <name evidence="1" type="ORF">CCUS01_02113</name>
</gene>
<sequence length="541" mass="60591">MGIKSLSPERQARIYFVTQNLFFFSKGLNESPSAFIYGSLTHQNSANTRRGHIQSHLMLDATCQFDVSKCRTRPPTLDVRCRLAWPQAASHRSPHNSIGIMIGFRSRTMYFSTCTIGSLRLAFRPPFYQYLELIGYLMLYGVTLPFIGISHRSYSMTISFLHILPGQSKTPVPPYVILSLVNDHFGTQTTESMELMCEAAATLGLNGGEKILHSSNSKDFRSLVVVHTFGSVSLDIGAMNNYDQEAPHEYELFEQVDQGGFHFEDGSNMNAENAPSQDRGHHLGIPMFGGSTDDSHNPMSFDIRLLKVDGRRTRVPEEWKLQDEEAMILAERTMEETKYECRRCRGVPSTAFGMETYKAIQFAEKKDLLQSTDHIRRSDYVSQKVVNRRRVGKASFGGELHTSGVTLLRGSLFPTSFFILAGPALLSHSSVDIPRNGLGNLSQMSFQDVARSVVPLIQWLLQPPSGIRRVLLPTQVGSKPHHPTACGKTQFDEHALDPGLCGKTHGMMRIISGTESGKRMNVNFHRQMSAESPRRQPQTEV</sequence>
<comment type="caution">
    <text evidence="1">The sequence shown here is derived from an EMBL/GenBank/DDBJ whole genome shotgun (WGS) entry which is preliminary data.</text>
</comment>
<dbReference type="Proteomes" id="UP001239213">
    <property type="component" value="Unassembled WGS sequence"/>
</dbReference>
<evidence type="ECO:0000313" key="2">
    <source>
        <dbReference type="Proteomes" id="UP001239213"/>
    </source>
</evidence>
<accession>A0AAI9XIX4</accession>
<organism evidence="1 2">
    <name type="scientific">Colletotrichum cuscutae</name>
    <dbReference type="NCBI Taxonomy" id="1209917"/>
    <lineage>
        <taxon>Eukaryota</taxon>
        <taxon>Fungi</taxon>
        <taxon>Dikarya</taxon>
        <taxon>Ascomycota</taxon>
        <taxon>Pezizomycotina</taxon>
        <taxon>Sordariomycetes</taxon>
        <taxon>Hypocreomycetidae</taxon>
        <taxon>Glomerellales</taxon>
        <taxon>Glomerellaceae</taxon>
        <taxon>Colletotrichum</taxon>
        <taxon>Colletotrichum acutatum species complex</taxon>
    </lineage>
</organism>